<dbReference type="Proteomes" id="UP000829401">
    <property type="component" value="Chromosome"/>
</dbReference>
<proteinExistence type="predicted"/>
<evidence type="ECO:0000256" key="1">
    <source>
        <dbReference type="SAM" id="SignalP"/>
    </source>
</evidence>
<dbReference type="AlphaFoldDB" id="A0A9E7D056"/>
<protein>
    <recommendedName>
        <fullName evidence="4">Secreted protein</fullName>
    </recommendedName>
</protein>
<sequence length="199" mass="20841">MKKKWLLSSVFVSGILAFAPSVVMAKTSSGGENPISIKVTSSNSTWHRVYPASLLSKSNLSNALINTTTASPNSIIGPGGGGCGNNGANNTGWETFTDGASQLLLCSYDAGDHSMTTDYIFGTTDGETISKLAAYVEWDGNENTARSQGPFYPGGMTYSNNITESWSTSGTHSARVGIDAILSDSVVDITETVSPLHIS</sequence>
<dbReference type="EMBL" id="CP080467">
    <property type="protein sequence ID" value="UNO49417.1"/>
    <property type="molecule type" value="Genomic_DNA"/>
</dbReference>
<evidence type="ECO:0000313" key="2">
    <source>
        <dbReference type="EMBL" id="UNO49417.1"/>
    </source>
</evidence>
<feature type="signal peptide" evidence="1">
    <location>
        <begin position="1"/>
        <end position="25"/>
    </location>
</feature>
<dbReference type="OrthoDB" id="1455510at1239"/>
<accession>A0A9E7D056</accession>
<dbReference type="RefSeq" id="WP_152498739.1">
    <property type="nucleotide sequence ID" value="NZ_AURB01000090.1"/>
</dbReference>
<organism evidence="2 3">
    <name type="scientific">Alicyclobacillus acidoterrestris (strain ATCC 49025 / DSM 3922 / CIP 106132 / NCIMB 13137 / GD3B)</name>
    <dbReference type="NCBI Taxonomy" id="1356854"/>
    <lineage>
        <taxon>Bacteria</taxon>
        <taxon>Bacillati</taxon>
        <taxon>Bacillota</taxon>
        <taxon>Bacilli</taxon>
        <taxon>Bacillales</taxon>
        <taxon>Alicyclobacillaceae</taxon>
        <taxon>Alicyclobacillus</taxon>
    </lineage>
</organism>
<evidence type="ECO:0000313" key="3">
    <source>
        <dbReference type="Proteomes" id="UP000829401"/>
    </source>
</evidence>
<keyword evidence="1" id="KW-0732">Signal</keyword>
<name>A0A9E7D056_ALIAG</name>
<keyword evidence="3" id="KW-1185">Reference proteome</keyword>
<reference evidence="3" key="1">
    <citation type="journal article" date="2022" name="G3 (Bethesda)">
        <title>Unveiling the complete genome sequence of Alicyclobacillus acidoterrestris DSM 3922T, a taint-producing strain.</title>
        <authorList>
            <person name="Leonardo I.C."/>
            <person name="Barreto Crespo M.T."/>
            <person name="Gaspar F.B."/>
        </authorList>
    </citation>
    <scope>NUCLEOTIDE SEQUENCE [LARGE SCALE GENOMIC DNA]</scope>
    <source>
        <strain evidence="3">DSM 3922</strain>
    </source>
</reference>
<feature type="chain" id="PRO_5038936034" description="Secreted protein" evidence="1">
    <location>
        <begin position="26"/>
        <end position="199"/>
    </location>
</feature>
<dbReference type="KEGG" id="aaco:K1I37_02370"/>
<evidence type="ECO:0008006" key="4">
    <source>
        <dbReference type="Google" id="ProtNLM"/>
    </source>
</evidence>
<gene>
    <name evidence="2" type="ORF">K1I37_02370</name>
</gene>